<gene>
    <name evidence="1" type="ORF">CCUR1050_LOCUS28321</name>
</gene>
<organism evidence="1">
    <name type="scientific">Cryptomonas curvata</name>
    <dbReference type="NCBI Taxonomy" id="233186"/>
    <lineage>
        <taxon>Eukaryota</taxon>
        <taxon>Cryptophyceae</taxon>
        <taxon>Cryptomonadales</taxon>
        <taxon>Cryptomonadaceae</taxon>
        <taxon>Cryptomonas</taxon>
    </lineage>
</organism>
<dbReference type="AlphaFoldDB" id="A0A7S0QUG1"/>
<reference evidence="1" key="1">
    <citation type="submission" date="2021-01" db="EMBL/GenBank/DDBJ databases">
        <authorList>
            <person name="Corre E."/>
            <person name="Pelletier E."/>
            <person name="Niang G."/>
            <person name="Scheremetjew M."/>
            <person name="Finn R."/>
            <person name="Kale V."/>
            <person name="Holt S."/>
            <person name="Cochrane G."/>
            <person name="Meng A."/>
            <person name="Brown T."/>
            <person name="Cohen L."/>
        </authorList>
    </citation>
    <scope>NUCLEOTIDE SEQUENCE</scope>
    <source>
        <strain evidence="1">CCAP979/52</strain>
    </source>
</reference>
<sequence length="159" mass="17317">MVFQCLQQVLFHLSLQEAIEAGLVPALDRDSADVITGSEDIVKAFAVKHSLTATAIVDLIKNVLKNPAFNSDEVDTDMLQRLQASIDSGDLEIISSGCGRLTSGCGSMVGHFRASTPWRKLWHCGKRGCRNPEQRELQRFSAGRREAAATKMGVQGQST</sequence>
<evidence type="ECO:0000313" key="1">
    <source>
        <dbReference type="EMBL" id="CAD8653733.1"/>
    </source>
</evidence>
<dbReference type="EMBL" id="HBEZ01051677">
    <property type="protein sequence ID" value="CAD8653733.1"/>
    <property type="molecule type" value="Transcribed_RNA"/>
</dbReference>
<name>A0A7S0QUG1_9CRYP</name>
<accession>A0A7S0QUG1</accession>
<proteinExistence type="predicted"/>
<protein>
    <submittedName>
        <fullName evidence="1">Uncharacterized protein</fullName>
    </submittedName>
</protein>